<keyword evidence="1" id="KW-0472">Membrane</keyword>
<feature type="transmembrane region" description="Helical" evidence="1">
    <location>
        <begin position="81"/>
        <end position="102"/>
    </location>
</feature>
<dbReference type="EMBL" id="JAIRBM010000014">
    <property type="protein sequence ID" value="MBZ6078013.1"/>
    <property type="molecule type" value="Genomic_DNA"/>
</dbReference>
<comment type="caution">
    <text evidence="2">The sequence shown here is derived from an EMBL/GenBank/DDBJ whole genome shotgun (WGS) entry which is preliminary data.</text>
</comment>
<dbReference type="RefSeq" id="WP_224314767.1">
    <property type="nucleotide sequence ID" value="NZ_JAIRBM010000014.1"/>
</dbReference>
<dbReference type="Proteomes" id="UP000704176">
    <property type="component" value="Unassembled WGS sequence"/>
</dbReference>
<name>A0ABS7VR28_9HYPH</name>
<feature type="transmembrane region" description="Helical" evidence="1">
    <location>
        <begin position="143"/>
        <end position="164"/>
    </location>
</feature>
<proteinExistence type="predicted"/>
<feature type="transmembrane region" description="Helical" evidence="1">
    <location>
        <begin position="114"/>
        <end position="137"/>
    </location>
</feature>
<dbReference type="InterPro" id="IPR005325">
    <property type="entry name" value="DUF308_memb"/>
</dbReference>
<evidence type="ECO:0000313" key="2">
    <source>
        <dbReference type="EMBL" id="MBZ6078013.1"/>
    </source>
</evidence>
<dbReference type="PANTHER" id="PTHR34989">
    <property type="entry name" value="PROTEIN HDED"/>
    <property type="match status" value="1"/>
</dbReference>
<keyword evidence="1" id="KW-1133">Transmembrane helix</keyword>
<evidence type="ECO:0000313" key="3">
    <source>
        <dbReference type="Proteomes" id="UP000704176"/>
    </source>
</evidence>
<protein>
    <submittedName>
        <fullName evidence="2">DUF308 domain-containing protein</fullName>
    </submittedName>
</protein>
<organism evidence="2 3">
    <name type="scientific">Microvirga puerhi</name>
    <dbReference type="NCBI Taxonomy" id="2876078"/>
    <lineage>
        <taxon>Bacteria</taxon>
        <taxon>Pseudomonadati</taxon>
        <taxon>Pseudomonadota</taxon>
        <taxon>Alphaproteobacteria</taxon>
        <taxon>Hyphomicrobiales</taxon>
        <taxon>Methylobacteriaceae</taxon>
        <taxon>Microvirga</taxon>
    </lineage>
</organism>
<feature type="transmembrane region" description="Helical" evidence="1">
    <location>
        <begin position="27"/>
        <end position="45"/>
    </location>
</feature>
<dbReference type="InterPro" id="IPR052712">
    <property type="entry name" value="Acid_resist_chaperone_HdeD"/>
</dbReference>
<reference evidence="2 3" key="1">
    <citation type="submission" date="2021-09" db="EMBL/GenBank/DDBJ databases">
        <title>The complete genome sequence of a new microorganism.</title>
        <authorList>
            <person name="Zi Z."/>
        </authorList>
    </citation>
    <scope>NUCLEOTIDE SEQUENCE [LARGE SCALE GENOMIC DNA]</scope>
    <source>
        <strain evidence="2 3">WGZ8</strain>
    </source>
</reference>
<evidence type="ECO:0000256" key="1">
    <source>
        <dbReference type="SAM" id="Phobius"/>
    </source>
</evidence>
<dbReference type="PANTHER" id="PTHR34989:SF1">
    <property type="entry name" value="PROTEIN HDED"/>
    <property type="match status" value="1"/>
</dbReference>
<keyword evidence="3" id="KW-1185">Reference proteome</keyword>
<keyword evidence="1" id="KW-0812">Transmembrane</keyword>
<feature type="transmembrane region" description="Helical" evidence="1">
    <location>
        <begin position="57"/>
        <end position="75"/>
    </location>
</feature>
<sequence>MEFLVLGVLLVVCGVAAMLAPHYSTVAASTILGSTLTFAGAATMLQAMRVRHWAGFSWQMVLGAVEVVGGIFIVLTPMKGAAAIALLIAIVLFVQGVTQMGVAVRTRPAAGWSWLLGASLATILIGAALVVRFPYAAVEAPGAMAGVALALGGLGYIMIAVGLLKAKVKGPS</sequence>
<accession>A0ABS7VR28</accession>
<dbReference type="Pfam" id="PF03729">
    <property type="entry name" value="DUF308"/>
    <property type="match status" value="1"/>
</dbReference>
<gene>
    <name evidence="2" type="ORF">K9B37_17225</name>
</gene>